<name>A0A550JKN2_9BACT</name>
<dbReference type="AlphaFoldDB" id="A0A550JKN2"/>
<dbReference type="RefSeq" id="WP_092052480.1">
    <property type="nucleotide sequence ID" value="NZ_FOJJ01000001.1"/>
</dbReference>
<keyword evidence="3" id="KW-1185">Reference proteome</keyword>
<dbReference type="Gene3D" id="2.40.50.100">
    <property type="match status" value="1"/>
</dbReference>
<organism evidence="2 3">
    <name type="scientific">Trichloromonas acetexigens</name>
    <dbReference type="NCBI Taxonomy" id="38815"/>
    <lineage>
        <taxon>Bacteria</taxon>
        <taxon>Pseudomonadati</taxon>
        <taxon>Thermodesulfobacteriota</taxon>
        <taxon>Desulfuromonadia</taxon>
        <taxon>Desulfuromonadales</taxon>
        <taxon>Trichloromonadaceae</taxon>
        <taxon>Trichloromonas</taxon>
    </lineage>
</organism>
<gene>
    <name evidence="2" type="ORF">FL622_00925</name>
</gene>
<dbReference type="Proteomes" id="UP000317155">
    <property type="component" value="Unassembled WGS sequence"/>
</dbReference>
<dbReference type="SUPFAM" id="SSF111369">
    <property type="entry name" value="HlyD-like secretion proteins"/>
    <property type="match status" value="2"/>
</dbReference>
<dbReference type="GO" id="GO:0005886">
    <property type="term" value="C:plasma membrane"/>
    <property type="evidence" value="ECO:0007669"/>
    <property type="project" value="TreeGrafter"/>
</dbReference>
<reference evidence="2 3" key="1">
    <citation type="submission" date="2019-07" db="EMBL/GenBank/DDBJ databases">
        <title>Insights of Desulfuromonas acetexigens electromicrobiology.</title>
        <authorList>
            <person name="Katuri K."/>
            <person name="Sapireddy V."/>
            <person name="Shaw D.R."/>
            <person name="Saikaly P."/>
        </authorList>
    </citation>
    <scope>NUCLEOTIDE SEQUENCE [LARGE SCALE GENOMIC DNA]</scope>
    <source>
        <strain evidence="2 3">2873</strain>
    </source>
</reference>
<comment type="caution">
    <text evidence="2">The sequence shown here is derived from an EMBL/GenBank/DDBJ whole genome shotgun (WGS) entry which is preliminary data.</text>
</comment>
<proteinExistence type="predicted"/>
<sequence>MIPAKKWLLGNGFLLILVAVAAGAVWKYNQKDEPVGLVSGNGRIEAVEIDIATKLPGRIGDVLVREGDFVTAGQVLAVMDTEALSAQLRQAEAQLRQTHSSVATAQSQLAQRHSEKAAALAYVKQRQADLDNARNHARRSAALVAEGAISRQTAQDDASRVLSAEAALASARAQVSAAEAAIATAEAQVIGAQSTIEAAQATIERIQADLDDSTLKSPRDGRVQYRIAHPGEVLGAGGRVLSLVDLSDVYMTFFLPTAAAGRIALGSEVRLVLDAAPQHVIPAQISFISDVAQFTPKTVETASEREKLMFRVRAQLPVELLKKYITQVKTGLPGMAYVLIDPQAQWPENLRVTVSP</sequence>
<protein>
    <submittedName>
        <fullName evidence="2">HlyD family efflux transporter periplasmic adaptor subunit</fullName>
    </submittedName>
</protein>
<evidence type="ECO:0000256" key="1">
    <source>
        <dbReference type="SAM" id="Coils"/>
    </source>
</evidence>
<dbReference type="PANTHER" id="PTHR30438:SF2">
    <property type="entry name" value="MEMBRANE PROTEIN"/>
    <property type="match status" value="1"/>
</dbReference>
<evidence type="ECO:0000313" key="2">
    <source>
        <dbReference type="EMBL" id="TRO83778.1"/>
    </source>
</evidence>
<dbReference type="Gene3D" id="2.40.30.170">
    <property type="match status" value="1"/>
</dbReference>
<dbReference type="OrthoDB" id="9778236at2"/>
<dbReference type="FunFam" id="2.40.50.100:FF:000077">
    <property type="entry name" value="Glycoside hydrolase family 43"/>
    <property type="match status" value="1"/>
</dbReference>
<dbReference type="Gene3D" id="1.10.287.470">
    <property type="entry name" value="Helix hairpin bin"/>
    <property type="match status" value="1"/>
</dbReference>
<dbReference type="PANTHER" id="PTHR30438">
    <property type="entry name" value="36 KDA ANTIGEN-RELATED"/>
    <property type="match status" value="1"/>
</dbReference>
<evidence type="ECO:0000313" key="3">
    <source>
        <dbReference type="Proteomes" id="UP000317155"/>
    </source>
</evidence>
<dbReference type="EMBL" id="VJVV01000001">
    <property type="protein sequence ID" value="TRO83778.1"/>
    <property type="molecule type" value="Genomic_DNA"/>
</dbReference>
<keyword evidence="1" id="KW-0175">Coiled coil</keyword>
<feature type="coiled-coil region" evidence="1">
    <location>
        <begin position="161"/>
        <end position="216"/>
    </location>
</feature>
<accession>A0A550JKN2</accession>